<dbReference type="AlphaFoldDB" id="A0AAD3D2L9"/>
<comment type="caution">
    <text evidence="1">The sequence shown here is derived from an EMBL/GenBank/DDBJ whole genome shotgun (WGS) entry which is preliminary data.</text>
</comment>
<keyword evidence="2" id="KW-1185">Reference proteome</keyword>
<protein>
    <submittedName>
        <fullName evidence="1">Uncharacterized protein</fullName>
    </submittedName>
</protein>
<evidence type="ECO:0000313" key="1">
    <source>
        <dbReference type="EMBL" id="GFH56533.1"/>
    </source>
</evidence>
<reference evidence="1 2" key="1">
    <citation type="journal article" date="2021" name="Sci. Rep.">
        <title>The genome of the diatom Chaetoceros tenuissimus carries an ancient integrated fragment of an extant virus.</title>
        <authorList>
            <person name="Hongo Y."/>
            <person name="Kimura K."/>
            <person name="Takaki Y."/>
            <person name="Yoshida Y."/>
            <person name="Baba S."/>
            <person name="Kobayashi G."/>
            <person name="Nagasaki K."/>
            <person name="Hano T."/>
            <person name="Tomaru Y."/>
        </authorList>
    </citation>
    <scope>NUCLEOTIDE SEQUENCE [LARGE SCALE GENOMIC DNA]</scope>
    <source>
        <strain evidence="1 2">NIES-3715</strain>
    </source>
</reference>
<organism evidence="1 2">
    <name type="scientific">Chaetoceros tenuissimus</name>
    <dbReference type="NCBI Taxonomy" id="426638"/>
    <lineage>
        <taxon>Eukaryota</taxon>
        <taxon>Sar</taxon>
        <taxon>Stramenopiles</taxon>
        <taxon>Ochrophyta</taxon>
        <taxon>Bacillariophyta</taxon>
        <taxon>Coscinodiscophyceae</taxon>
        <taxon>Chaetocerotophycidae</taxon>
        <taxon>Chaetocerotales</taxon>
        <taxon>Chaetocerotaceae</taxon>
        <taxon>Chaetoceros</taxon>
    </lineage>
</organism>
<name>A0AAD3D2L9_9STRA</name>
<proteinExistence type="predicted"/>
<gene>
    <name evidence="1" type="ORF">CTEN210_13009</name>
</gene>
<accession>A0AAD3D2L9</accession>
<evidence type="ECO:0000313" key="2">
    <source>
        <dbReference type="Proteomes" id="UP001054902"/>
    </source>
</evidence>
<dbReference type="EMBL" id="BLLK01000052">
    <property type="protein sequence ID" value="GFH56533.1"/>
    <property type="molecule type" value="Genomic_DNA"/>
</dbReference>
<dbReference type="Proteomes" id="UP001054902">
    <property type="component" value="Unassembled WGS sequence"/>
</dbReference>
<sequence length="69" mass="7934">MKALLIPISLAVQATSLDPSKLSGWQLRSYLKVLKDIEIELHEKEEAKRDSCISNRFPIQREIELICQP</sequence>